<feature type="chain" id="PRO_5025594204" description="Lipoprotein" evidence="1">
    <location>
        <begin position="19"/>
        <end position="129"/>
    </location>
</feature>
<accession>A0A679GFN2</accession>
<proteinExistence type="predicted"/>
<evidence type="ECO:0008006" key="4">
    <source>
        <dbReference type="Google" id="ProtNLM"/>
    </source>
</evidence>
<protein>
    <recommendedName>
        <fullName evidence="4">Lipoprotein</fullName>
    </recommendedName>
</protein>
<dbReference type="RefSeq" id="WP_172433702.1">
    <property type="nucleotide sequence ID" value="NZ_AP022642.1"/>
</dbReference>
<evidence type="ECO:0000313" key="3">
    <source>
        <dbReference type="Proteomes" id="UP000501237"/>
    </source>
</evidence>
<gene>
    <name evidence="2" type="ORF">PtoMrB4_28820</name>
</gene>
<dbReference type="PROSITE" id="PS51257">
    <property type="entry name" value="PROKAR_LIPOPROTEIN"/>
    <property type="match status" value="1"/>
</dbReference>
<dbReference type="EMBL" id="AP022642">
    <property type="protein sequence ID" value="BCA28905.1"/>
    <property type="molecule type" value="Genomic_DNA"/>
</dbReference>
<name>A0A679GFN2_9GAMM</name>
<dbReference type="GeneID" id="57398098"/>
<feature type="signal peptide" evidence="1">
    <location>
        <begin position="1"/>
        <end position="18"/>
    </location>
</feature>
<sequence>MKRLLSLAGAATALVLLSACGPSGRYQYDLPKDGYAQACVSQCRMQKQQCGYLDDSKRRLQEARMDAYHYCVAGKDKRQARKDCAYPGTYGGYGSYGGGYSAFSSCADDYDQCFTSCGGTIRWIPAPTQ</sequence>
<reference evidence="2 3" key="1">
    <citation type="journal article" date="2020" name="Microbiol. Resour. Announc.">
        <title>Complete genome sequence of Pseudomonas otitidis strain MrB4, isolated from Lake Biwa in Japan.</title>
        <authorList>
            <person name="Miyazaki K."/>
            <person name="Hase E."/>
            <person name="Maruya T."/>
        </authorList>
    </citation>
    <scope>NUCLEOTIDE SEQUENCE [LARGE SCALE GENOMIC DNA]</scope>
    <source>
        <strain evidence="2 3">MrB4</strain>
    </source>
</reference>
<organism evidence="2 3">
    <name type="scientific">Metapseudomonas otitidis</name>
    <dbReference type="NCBI Taxonomy" id="319939"/>
    <lineage>
        <taxon>Bacteria</taxon>
        <taxon>Pseudomonadati</taxon>
        <taxon>Pseudomonadota</taxon>
        <taxon>Gammaproteobacteria</taxon>
        <taxon>Pseudomonadales</taxon>
        <taxon>Pseudomonadaceae</taxon>
        <taxon>Metapseudomonas</taxon>
    </lineage>
</organism>
<evidence type="ECO:0000256" key="1">
    <source>
        <dbReference type="SAM" id="SignalP"/>
    </source>
</evidence>
<dbReference type="Proteomes" id="UP000501237">
    <property type="component" value="Chromosome"/>
</dbReference>
<evidence type="ECO:0000313" key="2">
    <source>
        <dbReference type="EMBL" id="BCA28905.1"/>
    </source>
</evidence>
<dbReference type="AlphaFoldDB" id="A0A679GFN2"/>
<dbReference type="KEGG" id="poj:PtoMrB4_28820"/>
<keyword evidence="1" id="KW-0732">Signal</keyword>